<proteinExistence type="predicted"/>
<evidence type="ECO:0000313" key="2">
    <source>
        <dbReference type="EMBL" id="AXC14528.1"/>
    </source>
</evidence>
<organism evidence="2 3">
    <name type="scientific">Acidisarcina polymorpha</name>
    <dbReference type="NCBI Taxonomy" id="2211140"/>
    <lineage>
        <taxon>Bacteria</taxon>
        <taxon>Pseudomonadati</taxon>
        <taxon>Acidobacteriota</taxon>
        <taxon>Terriglobia</taxon>
        <taxon>Terriglobales</taxon>
        <taxon>Acidobacteriaceae</taxon>
        <taxon>Acidisarcina</taxon>
    </lineage>
</organism>
<dbReference type="Proteomes" id="UP000253606">
    <property type="component" value="Chromosome"/>
</dbReference>
<accession>A0A2Z5G607</accession>
<name>A0A2Z5G607_9BACT</name>
<dbReference type="EMBL" id="CP030840">
    <property type="protein sequence ID" value="AXC14528.1"/>
    <property type="molecule type" value="Genomic_DNA"/>
</dbReference>
<dbReference type="KEGG" id="abas:ACPOL_5276"/>
<protein>
    <submittedName>
        <fullName evidence="2">Uncharacterized protein</fullName>
    </submittedName>
</protein>
<sequence length="60" mass="6278">MVGELVGWSKNSMVDMSKHYCHPDDDSKTRAVEAAANSVGNGDSRNSPPLFPGSGDALNG</sequence>
<evidence type="ECO:0000313" key="3">
    <source>
        <dbReference type="Proteomes" id="UP000253606"/>
    </source>
</evidence>
<evidence type="ECO:0000256" key="1">
    <source>
        <dbReference type="SAM" id="MobiDB-lite"/>
    </source>
</evidence>
<keyword evidence="3" id="KW-1185">Reference proteome</keyword>
<feature type="compositionally biased region" description="Basic and acidic residues" evidence="1">
    <location>
        <begin position="19"/>
        <end position="31"/>
    </location>
</feature>
<reference evidence="2 3" key="1">
    <citation type="journal article" date="2018" name="Front. Microbiol.">
        <title>Hydrolytic Capabilities as a Key to Environmental Success: Chitinolytic and Cellulolytic Acidobacteria From Acidic Sub-arctic Soils and Boreal Peatlands.</title>
        <authorList>
            <person name="Belova S.E."/>
            <person name="Ravin N.V."/>
            <person name="Pankratov T.A."/>
            <person name="Rakitin A.L."/>
            <person name="Ivanova A.A."/>
            <person name="Beletsky A.V."/>
            <person name="Mardanov A.V."/>
            <person name="Sinninghe Damste J.S."/>
            <person name="Dedysh S.N."/>
        </authorList>
    </citation>
    <scope>NUCLEOTIDE SEQUENCE [LARGE SCALE GENOMIC DNA]</scope>
    <source>
        <strain evidence="2 3">SBC82</strain>
    </source>
</reference>
<feature type="region of interest" description="Disordered" evidence="1">
    <location>
        <begin position="19"/>
        <end position="60"/>
    </location>
</feature>
<feature type="compositionally biased region" description="Polar residues" evidence="1">
    <location>
        <begin position="38"/>
        <end position="47"/>
    </location>
</feature>
<gene>
    <name evidence="2" type="ORF">ACPOL_5276</name>
</gene>
<dbReference type="AlphaFoldDB" id="A0A2Z5G607"/>